<dbReference type="GO" id="GO:0034727">
    <property type="term" value="P:piecemeal microautophagy of the nucleus"/>
    <property type="evidence" value="ECO:0007669"/>
    <property type="project" value="TreeGrafter"/>
</dbReference>
<dbReference type="GO" id="GO:0016485">
    <property type="term" value="P:protein processing"/>
    <property type="evidence" value="ECO:0007669"/>
    <property type="project" value="TreeGrafter"/>
</dbReference>
<evidence type="ECO:0000256" key="8">
    <source>
        <dbReference type="ARBA" id="ARBA00022927"/>
    </source>
</evidence>
<comment type="catalytic activity">
    <reaction evidence="11">
        <text>[protein]-C-terminal L-amino acid-glycyl-phosphatidylethanolamide + H2O = [protein]-C-terminal L-amino acid-glycine + a 1,2-diacyl-sn-glycero-3-phosphoethanolamine</text>
        <dbReference type="Rhea" id="RHEA:67548"/>
        <dbReference type="Rhea" id="RHEA-COMP:17323"/>
        <dbReference type="Rhea" id="RHEA-COMP:17324"/>
        <dbReference type="ChEBI" id="CHEBI:15377"/>
        <dbReference type="ChEBI" id="CHEBI:64612"/>
        <dbReference type="ChEBI" id="CHEBI:172940"/>
        <dbReference type="ChEBI" id="CHEBI:172941"/>
    </reaction>
    <physiologicalReaction direction="left-to-right" evidence="11">
        <dbReference type="Rhea" id="RHEA:67549"/>
    </physiologicalReaction>
</comment>
<keyword evidence="5 12" id="KW-0645">Protease</keyword>
<evidence type="ECO:0000256" key="5">
    <source>
        <dbReference type="ARBA" id="ARBA00022670"/>
    </source>
</evidence>
<keyword evidence="8 12" id="KW-0653">Protein transport</keyword>
<evidence type="ECO:0000259" key="13">
    <source>
        <dbReference type="Pfam" id="PF03416"/>
    </source>
</evidence>
<evidence type="ECO:0000256" key="6">
    <source>
        <dbReference type="ARBA" id="ARBA00022801"/>
    </source>
</evidence>
<keyword evidence="9 12" id="KW-0072">Autophagy</keyword>
<comment type="similarity">
    <text evidence="2 12">Belongs to the peptidase C54 family.</text>
</comment>
<reference evidence="14" key="2">
    <citation type="submission" date="2025-09" db="UniProtKB">
        <authorList>
            <consortium name="Ensembl"/>
        </authorList>
    </citation>
    <scope>IDENTIFICATION</scope>
</reference>
<keyword evidence="7" id="KW-0788">Thiol protease</keyword>
<dbReference type="GO" id="GO:0019786">
    <property type="term" value="F:protein-phosphatidylethanolamide deconjugating activity"/>
    <property type="evidence" value="ECO:0007669"/>
    <property type="project" value="InterPro"/>
</dbReference>
<dbReference type="InterPro" id="IPR038765">
    <property type="entry name" value="Papain-like_cys_pep_sf"/>
</dbReference>
<organism evidence="14 15">
    <name type="scientific">Oryzias sinensis</name>
    <name type="common">Chinese medaka</name>
    <dbReference type="NCBI Taxonomy" id="183150"/>
    <lineage>
        <taxon>Eukaryota</taxon>
        <taxon>Metazoa</taxon>
        <taxon>Chordata</taxon>
        <taxon>Craniata</taxon>
        <taxon>Vertebrata</taxon>
        <taxon>Euteleostomi</taxon>
        <taxon>Actinopterygii</taxon>
        <taxon>Neopterygii</taxon>
        <taxon>Teleostei</taxon>
        <taxon>Neoteleostei</taxon>
        <taxon>Acanthomorphata</taxon>
        <taxon>Ovalentaria</taxon>
        <taxon>Atherinomorphae</taxon>
        <taxon>Beloniformes</taxon>
        <taxon>Adrianichthyidae</taxon>
        <taxon>Oryziinae</taxon>
        <taxon>Oryzias</taxon>
    </lineage>
</organism>
<dbReference type="GO" id="GO:0035973">
    <property type="term" value="P:aggrephagy"/>
    <property type="evidence" value="ECO:0007669"/>
    <property type="project" value="TreeGrafter"/>
</dbReference>
<evidence type="ECO:0000256" key="9">
    <source>
        <dbReference type="ARBA" id="ARBA00023006"/>
    </source>
</evidence>
<keyword evidence="3" id="KW-0813">Transport</keyword>
<evidence type="ECO:0000256" key="2">
    <source>
        <dbReference type="ARBA" id="ARBA00010958"/>
    </source>
</evidence>
<accession>A0A8C7WU62</accession>
<dbReference type="EC" id="3.4.22.-" evidence="12"/>
<dbReference type="GO" id="GO:0015031">
    <property type="term" value="P:protein transport"/>
    <property type="evidence" value="ECO:0007669"/>
    <property type="project" value="UniProtKB-KW"/>
</dbReference>
<sequence length="120" mass="13388">MNPSMLCDDLPAADDPMDDWLFLSHKSVEFLKRFRRSFASLLWLTYRRGFPQLAGSSLTTDGGWGCVLRTGQMLLARGLLTHLMPPGDNIQSSVQSVSALFSGSSVLKQNRKTKILSFCF</sequence>
<dbReference type="GO" id="GO:0004197">
    <property type="term" value="F:cysteine-type endopeptidase activity"/>
    <property type="evidence" value="ECO:0007669"/>
    <property type="project" value="TreeGrafter"/>
</dbReference>
<dbReference type="PANTHER" id="PTHR22624">
    <property type="entry name" value="CYSTEINE PROTEASE ATG4"/>
    <property type="match status" value="1"/>
</dbReference>
<proteinExistence type="inferred from homology"/>
<keyword evidence="6 12" id="KW-0378">Hydrolase</keyword>
<protein>
    <recommendedName>
        <fullName evidence="12">Cysteine protease</fullName>
        <ecNumber evidence="12">3.4.22.-</ecNumber>
    </recommendedName>
</protein>
<comment type="function">
    <text evidence="12">Cysteine protease that plays a key role in autophagy by mediating both proteolytic activation and delipidation of ATG8 family proteins.</text>
</comment>
<dbReference type="PANTHER" id="PTHR22624:SF36">
    <property type="entry name" value="CYSTEINE PROTEASE ATG4D"/>
    <property type="match status" value="1"/>
</dbReference>
<dbReference type="Pfam" id="PF03416">
    <property type="entry name" value="Peptidase_C54"/>
    <property type="match status" value="1"/>
</dbReference>
<evidence type="ECO:0000256" key="3">
    <source>
        <dbReference type="ARBA" id="ARBA00022448"/>
    </source>
</evidence>
<dbReference type="Ensembl" id="ENSOSIT00000003663.1">
    <property type="protein sequence ID" value="ENSOSIP00000003415.1"/>
    <property type="gene ID" value="ENSOSIG00000002251.1"/>
</dbReference>
<evidence type="ECO:0000256" key="12">
    <source>
        <dbReference type="RuleBase" id="RU363115"/>
    </source>
</evidence>
<keyword evidence="15" id="KW-1185">Reference proteome</keyword>
<dbReference type="SUPFAM" id="SSF54001">
    <property type="entry name" value="Cysteine proteinases"/>
    <property type="match status" value="1"/>
</dbReference>
<evidence type="ECO:0000256" key="4">
    <source>
        <dbReference type="ARBA" id="ARBA00022490"/>
    </source>
</evidence>
<evidence type="ECO:0000256" key="7">
    <source>
        <dbReference type="ARBA" id="ARBA00022807"/>
    </source>
</evidence>
<dbReference type="GO" id="GO:0000045">
    <property type="term" value="P:autophagosome assembly"/>
    <property type="evidence" value="ECO:0007669"/>
    <property type="project" value="TreeGrafter"/>
</dbReference>
<evidence type="ECO:0000313" key="14">
    <source>
        <dbReference type="Ensembl" id="ENSOSIP00000003415.1"/>
    </source>
</evidence>
<evidence type="ECO:0000313" key="15">
    <source>
        <dbReference type="Proteomes" id="UP000694383"/>
    </source>
</evidence>
<dbReference type="InterPro" id="IPR046792">
    <property type="entry name" value="Peptidase_C54_cat"/>
</dbReference>
<reference evidence="14" key="1">
    <citation type="submission" date="2025-08" db="UniProtKB">
        <authorList>
            <consortium name="Ensembl"/>
        </authorList>
    </citation>
    <scope>IDENTIFICATION</scope>
</reference>
<name>A0A8C7WU62_9TELE</name>
<dbReference type="GO" id="GO:0005737">
    <property type="term" value="C:cytoplasm"/>
    <property type="evidence" value="ECO:0007669"/>
    <property type="project" value="UniProtKB-SubCell"/>
</dbReference>
<dbReference type="Proteomes" id="UP000694383">
    <property type="component" value="Unplaced"/>
</dbReference>
<evidence type="ECO:0000256" key="10">
    <source>
        <dbReference type="ARBA" id="ARBA00029289"/>
    </source>
</evidence>
<feature type="domain" description="Peptidase C54 catalytic" evidence="13">
    <location>
        <begin position="32"/>
        <end position="87"/>
    </location>
</feature>
<comment type="catalytic activity">
    <reaction evidence="10">
        <text>[protein]-C-terminal L-amino acid-glycyl-phosphatidylserine + H2O = [protein]-C-terminal L-amino acid-glycine + a 1,2-diacyl-sn-glycero-3-phospho-L-serine</text>
        <dbReference type="Rhea" id="RHEA:67576"/>
        <dbReference type="Rhea" id="RHEA-COMP:17324"/>
        <dbReference type="Rhea" id="RHEA-COMP:17326"/>
        <dbReference type="ChEBI" id="CHEBI:15377"/>
        <dbReference type="ChEBI" id="CHEBI:57262"/>
        <dbReference type="ChEBI" id="CHEBI:172940"/>
        <dbReference type="ChEBI" id="CHEBI:172942"/>
    </reaction>
    <physiologicalReaction direction="left-to-right" evidence="10">
        <dbReference type="Rhea" id="RHEA:67577"/>
    </physiologicalReaction>
</comment>
<evidence type="ECO:0000256" key="11">
    <source>
        <dbReference type="ARBA" id="ARBA00029362"/>
    </source>
</evidence>
<comment type="subcellular location">
    <subcellularLocation>
        <location evidence="1 12">Cytoplasm</location>
    </subcellularLocation>
</comment>
<dbReference type="InterPro" id="IPR005078">
    <property type="entry name" value="Peptidase_C54"/>
</dbReference>
<evidence type="ECO:0000256" key="1">
    <source>
        <dbReference type="ARBA" id="ARBA00004496"/>
    </source>
</evidence>
<dbReference type="GO" id="GO:0000423">
    <property type="term" value="P:mitophagy"/>
    <property type="evidence" value="ECO:0007669"/>
    <property type="project" value="TreeGrafter"/>
</dbReference>
<keyword evidence="4 12" id="KW-0963">Cytoplasm</keyword>
<dbReference type="AlphaFoldDB" id="A0A8C7WU62"/>